<evidence type="ECO:0000313" key="1">
    <source>
        <dbReference type="EMBL" id="KAE8342125.1"/>
    </source>
</evidence>
<dbReference type="Proteomes" id="UP000325558">
    <property type="component" value="Unassembled WGS sequence"/>
</dbReference>
<dbReference type="EMBL" id="ML737136">
    <property type="protein sequence ID" value="KAE8342125.1"/>
    <property type="molecule type" value="Genomic_DNA"/>
</dbReference>
<sequence>MRRKVKDGTTCKTFGIQSQVPFPGMDGQLMIVMMTLWPSSKKLRKTGLKSMVGREGEDFEKQTQWVEDT</sequence>
<reference evidence="1" key="1">
    <citation type="submission" date="2019-04" db="EMBL/GenBank/DDBJ databases">
        <title>Friends and foes A comparative genomics study of 23 Aspergillus species from section Flavi.</title>
        <authorList>
            <consortium name="DOE Joint Genome Institute"/>
            <person name="Kjaerbolling I."/>
            <person name="Vesth T."/>
            <person name="Frisvad J.C."/>
            <person name="Nybo J.L."/>
            <person name="Theobald S."/>
            <person name="Kildgaard S."/>
            <person name="Isbrandt T."/>
            <person name="Kuo A."/>
            <person name="Sato A."/>
            <person name="Lyhne E.K."/>
            <person name="Kogle M.E."/>
            <person name="Wiebenga A."/>
            <person name="Kun R.S."/>
            <person name="Lubbers R.J."/>
            <person name="Makela M.R."/>
            <person name="Barry K."/>
            <person name="Chovatia M."/>
            <person name="Clum A."/>
            <person name="Daum C."/>
            <person name="Haridas S."/>
            <person name="He G."/>
            <person name="LaButti K."/>
            <person name="Lipzen A."/>
            <person name="Mondo S."/>
            <person name="Riley R."/>
            <person name="Salamov A."/>
            <person name="Simmons B.A."/>
            <person name="Magnuson J.K."/>
            <person name="Henrissat B."/>
            <person name="Mortensen U.H."/>
            <person name="Larsen T.O."/>
            <person name="Devries R.P."/>
            <person name="Grigoriev I.V."/>
            <person name="Machida M."/>
            <person name="Baker S.E."/>
            <person name="Andersen M.R."/>
        </authorList>
    </citation>
    <scope>NUCLEOTIDE SEQUENCE</scope>
    <source>
        <strain evidence="1">CBS 117612</strain>
    </source>
</reference>
<protein>
    <submittedName>
        <fullName evidence="1">Uncharacterized protein</fullName>
    </submittedName>
</protein>
<dbReference type="AlphaFoldDB" id="A0A5N6Y9G0"/>
<organism evidence="1">
    <name type="scientific">Aspergillus arachidicola</name>
    <dbReference type="NCBI Taxonomy" id="656916"/>
    <lineage>
        <taxon>Eukaryota</taxon>
        <taxon>Fungi</taxon>
        <taxon>Dikarya</taxon>
        <taxon>Ascomycota</taxon>
        <taxon>Pezizomycotina</taxon>
        <taxon>Eurotiomycetes</taxon>
        <taxon>Eurotiomycetidae</taxon>
        <taxon>Eurotiales</taxon>
        <taxon>Aspergillaceae</taxon>
        <taxon>Aspergillus</taxon>
        <taxon>Aspergillus subgen. Circumdati</taxon>
    </lineage>
</organism>
<name>A0A5N6Y9G0_9EURO</name>
<gene>
    <name evidence="1" type="ORF">BDV24DRAFT_130930</name>
</gene>
<accession>A0A5N6Y9G0</accession>
<proteinExistence type="predicted"/>